<dbReference type="InterPro" id="IPR047204">
    <property type="entry name" value="RMP1_RBD"/>
</dbReference>
<feature type="region of interest" description="Disordered" evidence="1">
    <location>
        <begin position="283"/>
        <end position="329"/>
    </location>
</feature>
<reference evidence="3 4" key="1">
    <citation type="submission" date="2024-02" db="EMBL/GenBank/DDBJ databases">
        <title>De novo assembly and annotation of 12 fungi associated with fruit tree decline syndrome in Ontario, Canada.</title>
        <authorList>
            <person name="Sulman M."/>
            <person name="Ellouze W."/>
            <person name="Ilyukhin E."/>
        </authorList>
    </citation>
    <scope>NUCLEOTIDE SEQUENCE [LARGE SCALE GENOMIC DNA]</scope>
    <source>
        <strain evidence="3 4">M1-105</strain>
    </source>
</reference>
<feature type="region of interest" description="Disordered" evidence="1">
    <location>
        <begin position="226"/>
        <end position="270"/>
    </location>
</feature>
<dbReference type="PANTHER" id="PTHR37792:SF1">
    <property type="entry name" value="RIBONUCLEASE MRP PROTEIN SUBUNIT RMP1"/>
    <property type="match status" value="1"/>
</dbReference>
<evidence type="ECO:0000256" key="1">
    <source>
        <dbReference type="SAM" id="MobiDB-lite"/>
    </source>
</evidence>
<protein>
    <submittedName>
        <fullName evidence="3">Ribonuclease MRP protein subunit rmp1</fullName>
    </submittedName>
</protein>
<comment type="caution">
    <text evidence="3">The sequence shown here is derived from an EMBL/GenBank/DDBJ whole genome shotgun (WGS) entry which is preliminary data.</text>
</comment>
<dbReference type="CDD" id="cd22573">
    <property type="entry name" value="RMP1_RBD"/>
    <property type="match status" value="1"/>
</dbReference>
<sequence length="329" mass="36070">MPSSTAPTAPPRLKPHELADLTTYSDMLHLIHHRNLNQHRHSIWWRSFSVFRRELSHFLSEYTTYQPPAAATAPVSKPSAKASKAAARRAAARLEAWKKDAVPRWYLCVFSAVSFALRHAPVGSALADVEGSAFTEVVASTQFSAIGLVLLAVLARVTHVTGITAAYEAEAERAMQAMLREFAEKDARELFGGVEAGQSGARKGAMEVEDLGEVVGRREDLGEVLTRDDDVGEAVRSGVEEKSGVGDKKVGKKKKERQRGDESKVSTPATDVELVARVDTKEVAVRKKKKKEKRVAEPSPEPEPEIREPPKKKKKTKKASAIDDLFAGL</sequence>
<dbReference type="Proteomes" id="UP001521116">
    <property type="component" value="Unassembled WGS sequence"/>
</dbReference>
<evidence type="ECO:0000313" key="3">
    <source>
        <dbReference type="EMBL" id="KAL1619924.1"/>
    </source>
</evidence>
<dbReference type="PANTHER" id="PTHR37792">
    <property type="entry name" value="RIBONUCLEASE MRP PROTEIN SUBUNIT RMP1"/>
    <property type="match status" value="1"/>
</dbReference>
<organism evidence="3 4">
    <name type="scientific">Neofusicoccum ribis</name>
    <dbReference type="NCBI Taxonomy" id="45134"/>
    <lineage>
        <taxon>Eukaryota</taxon>
        <taxon>Fungi</taxon>
        <taxon>Dikarya</taxon>
        <taxon>Ascomycota</taxon>
        <taxon>Pezizomycotina</taxon>
        <taxon>Dothideomycetes</taxon>
        <taxon>Dothideomycetes incertae sedis</taxon>
        <taxon>Botryosphaeriales</taxon>
        <taxon>Botryosphaeriaceae</taxon>
        <taxon>Neofusicoccum</taxon>
    </lineage>
</organism>
<feature type="compositionally biased region" description="Basic and acidic residues" evidence="1">
    <location>
        <begin position="238"/>
        <end position="249"/>
    </location>
</feature>
<keyword evidence="4" id="KW-1185">Reference proteome</keyword>
<proteinExistence type="predicted"/>
<feature type="domain" description="RNase MRP protein 1 RNA binding" evidence="2">
    <location>
        <begin position="27"/>
        <end position="126"/>
    </location>
</feature>
<gene>
    <name evidence="3" type="primary">RMP1_2</name>
    <name evidence="3" type="ORF">SLS56_009941</name>
</gene>
<dbReference type="Pfam" id="PF20945">
    <property type="entry name" value="RMP1"/>
    <property type="match status" value="1"/>
</dbReference>
<accession>A0ABR3SFW1</accession>
<evidence type="ECO:0000259" key="2">
    <source>
        <dbReference type="Pfam" id="PF20945"/>
    </source>
</evidence>
<dbReference type="InterPro" id="IPR047205">
    <property type="entry name" value="RMP1"/>
</dbReference>
<name>A0ABR3SFW1_9PEZI</name>
<evidence type="ECO:0000313" key="4">
    <source>
        <dbReference type="Proteomes" id="UP001521116"/>
    </source>
</evidence>
<dbReference type="EMBL" id="JAJVDC020000180">
    <property type="protein sequence ID" value="KAL1619924.1"/>
    <property type="molecule type" value="Genomic_DNA"/>
</dbReference>